<evidence type="ECO:0000313" key="3">
    <source>
        <dbReference type="Proteomes" id="UP000535543"/>
    </source>
</evidence>
<proteinExistence type="predicted"/>
<feature type="domain" description="Pyridoxamine 5'-phosphate oxidase N-terminal" evidence="1">
    <location>
        <begin position="165"/>
        <end position="257"/>
    </location>
</feature>
<keyword evidence="3" id="KW-1185">Reference proteome</keyword>
<dbReference type="Gene3D" id="2.30.110.10">
    <property type="entry name" value="Electron Transport, Fmn-binding Protein, Chain A"/>
    <property type="match status" value="1"/>
</dbReference>
<comment type="caution">
    <text evidence="2">The sequence shown here is derived from an EMBL/GenBank/DDBJ whole genome shotgun (WGS) entry which is preliminary data.</text>
</comment>
<dbReference type="Proteomes" id="UP000535543">
    <property type="component" value="Unassembled WGS sequence"/>
</dbReference>
<reference evidence="2 3" key="1">
    <citation type="submission" date="2019-05" db="EMBL/GenBank/DDBJ databases">
        <authorList>
            <person name="Lee S.D."/>
        </authorList>
    </citation>
    <scope>NUCLEOTIDE SEQUENCE [LARGE SCALE GENOMIC DNA]</scope>
    <source>
        <strain evidence="2 3">YC2-7</strain>
    </source>
</reference>
<dbReference type="InterPro" id="IPR012349">
    <property type="entry name" value="Split_barrel_FMN-bd"/>
</dbReference>
<sequence length="279" mass="30445">MVAEIFHAGERYVQDRLGQADIAQRVGRGIGRQIPYAAAEFLAEQPLVVIGARDAEGCVWASPLIGAPGFVRVVDYDVIEIDVELTTGERLADALRGRVSIGLIALEPETRRRMRVNGVSEPTERGIRITAEQVYSNCPKYISRRPLDVGGPGHTGPTFRQGLELDPQQQDTIRAAETFFIATTDRDGNADASHRGGNAGFLQVLSPTRLRWPDYRGNSMFMTLGNIMVNPAAGLWVPDRATGASLSISGNAELNWDYGDEPGAQLLIDFTVTDVVQRP</sequence>
<reference evidence="2 3" key="2">
    <citation type="submission" date="2020-06" db="EMBL/GenBank/DDBJ databases">
        <title>Antribacter stalactiti gen. nov., sp. nov., a new member of the family Nacardiaceae isolated from a cave.</title>
        <authorList>
            <person name="Kim I.S."/>
        </authorList>
    </citation>
    <scope>NUCLEOTIDE SEQUENCE [LARGE SCALE GENOMIC DNA]</scope>
    <source>
        <strain evidence="2 3">YC2-7</strain>
    </source>
</reference>
<dbReference type="InterPro" id="IPR011576">
    <property type="entry name" value="Pyridox_Oxase_N"/>
</dbReference>
<dbReference type="PANTHER" id="PTHR42815">
    <property type="entry name" value="FAD-BINDING, PUTATIVE (AFU_ORTHOLOGUE AFUA_6G07600)-RELATED"/>
    <property type="match status" value="1"/>
</dbReference>
<name>A0A848KBP1_9NOCA</name>
<dbReference type="PANTHER" id="PTHR42815:SF2">
    <property type="entry name" value="FAD-BINDING, PUTATIVE (AFU_ORTHOLOGUE AFUA_6G07600)-RELATED"/>
    <property type="match status" value="1"/>
</dbReference>
<dbReference type="EMBL" id="VCQU01000002">
    <property type="protein sequence ID" value="NMN94938.1"/>
    <property type="molecule type" value="Genomic_DNA"/>
</dbReference>
<evidence type="ECO:0000259" key="1">
    <source>
        <dbReference type="Pfam" id="PF01243"/>
    </source>
</evidence>
<accession>A0A848KBP1</accession>
<dbReference type="AlphaFoldDB" id="A0A848KBP1"/>
<dbReference type="RefSeq" id="WP_169585648.1">
    <property type="nucleotide sequence ID" value="NZ_VCQU01000002.1"/>
</dbReference>
<protein>
    <submittedName>
        <fullName evidence="2">Pyridoxamine 5'-phosphate oxidase family protein</fullName>
    </submittedName>
</protein>
<dbReference type="SUPFAM" id="SSF50475">
    <property type="entry name" value="FMN-binding split barrel"/>
    <property type="match status" value="1"/>
</dbReference>
<gene>
    <name evidence="2" type="ORF">FGL95_07805</name>
</gene>
<dbReference type="Pfam" id="PF01243">
    <property type="entry name" value="PNPOx_N"/>
    <property type="match status" value="1"/>
</dbReference>
<organism evidence="2 3">
    <name type="scientific">Antrihabitans stalactiti</name>
    <dbReference type="NCBI Taxonomy" id="2584121"/>
    <lineage>
        <taxon>Bacteria</taxon>
        <taxon>Bacillati</taxon>
        <taxon>Actinomycetota</taxon>
        <taxon>Actinomycetes</taxon>
        <taxon>Mycobacteriales</taxon>
        <taxon>Nocardiaceae</taxon>
        <taxon>Antrihabitans</taxon>
    </lineage>
</organism>
<evidence type="ECO:0000313" key="2">
    <source>
        <dbReference type="EMBL" id="NMN94938.1"/>
    </source>
</evidence>